<evidence type="ECO:0000313" key="8">
    <source>
        <dbReference type="RefSeq" id="XP_028140308.1"/>
    </source>
</evidence>
<dbReference type="SUPFAM" id="SSF54060">
    <property type="entry name" value="His-Me finger endonucleases"/>
    <property type="match status" value="4"/>
</dbReference>
<dbReference type="GO" id="GO:0004521">
    <property type="term" value="F:RNA endonuclease activity"/>
    <property type="evidence" value="ECO:0007669"/>
    <property type="project" value="TreeGrafter"/>
</dbReference>
<evidence type="ECO:0000256" key="1">
    <source>
        <dbReference type="ARBA" id="ARBA00010052"/>
    </source>
</evidence>
<gene>
    <name evidence="8" type="primary">LOC114334467</name>
</gene>
<dbReference type="InterPro" id="IPR044929">
    <property type="entry name" value="DNA/RNA_non-sp_Endonuclease_sf"/>
</dbReference>
<evidence type="ECO:0000259" key="7">
    <source>
        <dbReference type="SMART" id="SM00892"/>
    </source>
</evidence>
<keyword evidence="6" id="KW-1133">Transmembrane helix</keyword>
<dbReference type="GO" id="GO:0005743">
    <property type="term" value="C:mitochondrial inner membrane"/>
    <property type="evidence" value="ECO:0007669"/>
    <property type="project" value="TreeGrafter"/>
</dbReference>
<evidence type="ECO:0000256" key="3">
    <source>
        <dbReference type="ARBA" id="ARBA00022759"/>
    </source>
</evidence>
<accession>A0A6P7G5W9</accession>
<dbReference type="InParanoid" id="A0A6P7G5W9"/>
<dbReference type="PANTHER" id="PTHR13966:SF19">
    <property type="entry name" value="NUCLEASE EXOG, MITOCHONDRIAL"/>
    <property type="match status" value="1"/>
</dbReference>
<dbReference type="SMART" id="SM00892">
    <property type="entry name" value="Endonuclease_NS"/>
    <property type="match status" value="2"/>
</dbReference>
<keyword evidence="6" id="KW-0812">Transmembrane</keyword>
<feature type="binding site" evidence="5">
    <location>
        <position position="1253"/>
    </location>
    <ligand>
        <name>Mg(2+)</name>
        <dbReference type="ChEBI" id="CHEBI:18420"/>
        <note>catalytic</note>
    </ligand>
</feature>
<dbReference type="OrthoDB" id="5960141at2759"/>
<dbReference type="GO" id="GO:0005634">
    <property type="term" value="C:nucleus"/>
    <property type="evidence" value="ECO:0007669"/>
    <property type="project" value="TreeGrafter"/>
</dbReference>
<comment type="similarity">
    <text evidence="1">Belongs to the DNA/RNA non-specific endonuclease family.</text>
</comment>
<reference evidence="8" key="1">
    <citation type="submission" date="2025-08" db="UniProtKB">
        <authorList>
            <consortium name="RefSeq"/>
        </authorList>
    </citation>
    <scope>IDENTIFICATION</scope>
    <source>
        <tissue evidence="8">Whole insect</tissue>
    </source>
</reference>
<dbReference type="GO" id="GO:0000014">
    <property type="term" value="F:single-stranded DNA endodeoxyribonuclease activity"/>
    <property type="evidence" value="ECO:0007669"/>
    <property type="project" value="TreeGrafter"/>
</dbReference>
<protein>
    <submittedName>
        <fullName evidence="8">Uncharacterized protein LOC114334467</fullName>
    </submittedName>
</protein>
<keyword evidence="3" id="KW-0255">Endonuclease</keyword>
<dbReference type="PANTHER" id="PTHR13966">
    <property type="entry name" value="ENDONUCLEASE RELATED"/>
    <property type="match status" value="1"/>
</dbReference>
<name>A0A6P7G5W9_DIAVI</name>
<dbReference type="GO" id="GO:0006309">
    <property type="term" value="P:apoptotic DNA fragmentation"/>
    <property type="evidence" value="ECO:0007669"/>
    <property type="project" value="TreeGrafter"/>
</dbReference>
<keyword evidence="5" id="KW-0479">Metal-binding</keyword>
<evidence type="ECO:0000256" key="4">
    <source>
        <dbReference type="PIRSR" id="PIRSR640255-1"/>
    </source>
</evidence>
<dbReference type="RefSeq" id="XP_028140308.1">
    <property type="nucleotide sequence ID" value="XM_028284507.1"/>
</dbReference>
<dbReference type="InterPro" id="IPR040255">
    <property type="entry name" value="Non-specific_endonuclease"/>
</dbReference>
<dbReference type="Gene3D" id="3.40.570.10">
    <property type="entry name" value="Extracellular Endonuclease, subunit A"/>
    <property type="match status" value="4"/>
</dbReference>
<dbReference type="InterPro" id="IPR044925">
    <property type="entry name" value="His-Me_finger_sf"/>
</dbReference>
<dbReference type="GO" id="GO:0046872">
    <property type="term" value="F:metal ion binding"/>
    <property type="evidence" value="ECO:0007669"/>
    <property type="project" value="UniProtKB-KW"/>
</dbReference>
<feature type="domain" description="DNA/RNA non-specific endonuclease/pyrophosphatase/phosphodiesterase" evidence="7">
    <location>
        <begin position="190"/>
        <end position="433"/>
    </location>
</feature>
<keyword evidence="6" id="KW-0472">Membrane</keyword>
<keyword evidence="3" id="KW-0378">Hydrolase</keyword>
<evidence type="ECO:0000256" key="6">
    <source>
        <dbReference type="SAM" id="Phobius"/>
    </source>
</evidence>
<feature type="active site" description="Proton acceptor" evidence="4">
    <location>
        <position position="1223"/>
    </location>
</feature>
<sequence>MIYFSKPFLKSRKFFLIVTGVVVGIVLLIIITVAASKTHTGTKSSKIEDHTDEPNEPSGPCEINQIQYRNTHPLLLSPNTDNVIYPQGKANTIFASNQEVEFSCSQSEVRANGVNLGSSITVVCKFNETFIYNGTNIEWKDVACSKLLVPTIKEVPVQNLSSDDPNKPCDTGDDSTLFLNLGYTVDSNRFINIVNICFNTTNKLALYSHYILTSVTIFGSRNVTRSNIRQHDPLYKLGYSVKTVYDDSKISINNLLGLANDSDKYINSNTFITTQQLAAENDFYLATFQLAVKNYANIAPQWNSINKGNWLQENEIRLYASNNNVNLQIWSGTYGVMKLNNESSEPTELYLLEKVVKKEFVIAFPVPELYWKVVYNPLNTQGIVLIGHNNPYVDKVSPEEQICEDISSKISWISWDKELYDKGYFYACDYNDDGFHSTVTFAPNLKVTGYLFTTQIKDNTKRIQKLQPLLLQYHQREHNTRYDKEIKTSITAEASVSTTQMEDNTRTDPEITTSIVAEESVFTTQTEDNTRADPEIKTSITTEASVSTTPMEDNTRTDPAITTSIATESSVSTTQMEDTTRTDPEITTSIVTEESVFTTQTEDNIRTDPEIKTSITTEASVFTTQTEDNIRTDPEIKTSITTEASVSTTPMEDNTRTDPAITTSIATESSVFTTQMEDNTRTDPEIKTSITREASVFTTQTENDTRTDPEFETSVTTEAPGCEINPFGSKTPLVVKYGTSSLIEPTPGYTTLSFTRNAAVEFACPGTQIIKNGTSLGDIVTATCKTGDVFNINGHTVHWSYLSCNNVINPTVREITRATDTNDPNNKCVDNVKKLQIIQIGFALSSDRFSEAMTVCFDSTTRLAIYTYFVLSKSINYRARNVANPSFSQDDIFYRMGRSVNAMYQSIQTTYNTLVGLEATSTQYVNTSIFPNRGHLAAKADFVYEPHQRASYRNLYFKYKLELDKIKYFNKYLYIRMRSMHCFLSATMNSVIIILVGYLLSVGTCATTGCEINPFGSKTPLVVKYGTSSLIEPTPGYTTLSFTRNAAVEFACPGTQIIKNGTSLGDIVTATCKTGDVFNINGHAVHWSYLSCNNVINPTVREITRATDTNDPNNKCVDGVKKLQIIQIGFALSSDRFNEAMTVCFDSTTKLAIYTYFVLSKSINYRARNVANPSFSQDDIFYRMGRSVNAMYQSIQTTYNTLVGLEVTSTQYVNTSIFPNRGHLAAKADFVYEPHQRASYRYVNAAPQWNTFNGGNWNQVETDVRNYANNKNVDLKVWTGVYGISSLPNSQTSELVDLYIYVNHQDKKHSPALPAPEVFWRLVYEPITQHCIVLVGHNNPYEEITSNSQKICKTDVAAKVTWLKWNKNNVRTGYSYACSCTDSKFKTLITVLPHLTIKGLLEFINIAPQWDKFNAGNWNEAEINSRNYAHNRRVDLQVWTGTYGHSVLPHEITNEPKPLYLHVSGRNSPSIRVPGVFWKLLYEPVSKRAIILVGHNNPYEAVTAREMVCDRDVSSQVNWLYWDKYNLVLGYSYACEYDDRKFQSLVSVLPPLEVTGLLY</sequence>
<dbReference type="Pfam" id="PF01223">
    <property type="entry name" value="Endonuclease_NS"/>
    <property type="match status" value="4"/>
</dbReference>
<feature type="transmembrane region" description="Helical" evidence="6">
    <location>
        <begin position="14"/>
        <end position="36"/>
    </location>
</feature>
<keyword evidence="2" id="KW-0540">Nuclease</keyword>
<evidence type="ECO:0000256" key="2">
    <source>
        <dbReference type="ARBA" id="ARBA00022722"/>
    </source>
</evidence>
<proteinExistence type="inferred from homology"/>
<organism evidence="8">
    <name type="scientific">Diabrotica virgifera virgifera</name>
    <name type="common">western corn rootworm</name>
    <dbReference type="NCBI Taxonomy" id="50390"/>
    <lineage>
        <taxon>Eukaryota</taxon>
        <taxon>Metazoa</taxon>
        <taxon>Ecdysozoa</taxon>
        <taxon>Arthropoda</taxon>
        <taxon>Hexapoda</taxon>
        <taxon>Insecta</taxon>
        <taxon>Pterygota</taxon>
        <taxon>Neoptera</taxon>
        <taxon>Endopterygota</taxon>
        <taxon>Coleoptera</taxon>
        <taxon>Polyphaga</taxon>
        <taxon>Cucujiformia</taxon>
        <taxon>Chrysomeloidea</taxon>
        <taxon>Chrysomelidae</taxon>
        <taxon>Galerucinae</taxon>
        <taxon>Diabroticina</taxon>
        <taxon>Diabroticites</taxon>
        <taxon>Diabrotica</taxon>
    </lineage>
</organism>
<dbReference type="GO" id="GO:0003676">
    <property type="term" value="F:nucleic acid binding"/>
    <property type="evidence" value="ECO:0007669"/>
    <property type="project" value="InterPro"/>
</dbReference>
<dbReference type="InterPro" id="IPR001604">
    <property type="entry name" value="Endo_G_ENPP1-like_dom"/>
</dbReference>
<dbReference type="FunFam" id="3.40.570.10:FF:000007">
    <property type="entry name" value="Alkaline nuclease"/>
    <property type="match status" value="1"/>
</dbReference>
<evidence type="ECO:0000256" key="5">
    <source>
        <dbReference type="PIRSR" id="PIRSR640255-2"/>
    </source>
</evidence>
<feature type="domain" description="DNA/RNA non-specific endonuclease/pyrophosphatase/phosphodiesterase" evidence="7">
    <location>
        <begin position="1137"/>
        <end position="1383"/>
    </location>
</feature>